<organism evidence="3">
    <name type="scientific">Sulfurovum sp. enrichment culture clone C5</name>
    <dbReference type="NCBI Taxonomy" id="497650"/>
    <lineage>
        <taxon>Bacteria</taxon>
        <taxon>Pseudomonadati</taxon>
        <taxon>Campylobacterota</taxon>
        <taxon>Epsilonproteobacteria</taxon>
        <taxon>Campylobacterales</taxon>
        <taxon>Sulfurovaceae</taxon>
        <taxon>Sulfurovum</taxon>
        <taxon>environmental samples</taxon>
    </lineage>
</organism>
<evidence type="ECO:0000256" key="1">
    <source>
        <dbReference type="ARBA" id="ARBA00009981"/>
    </source>
</evidence>
<name>A0A0S4XRM3_9BACT</name>
<dbReference type="InterPro" id="IPR036165">
    <property type="entry name" value="YefM-like_sf"/>
</dbReference>
<dbReference type="InterPro" id="IPR006442">
    <property type="entry name" value="Antitoxin_Phd/YefM"/>
</dbReference>
<dbReference type="Pfam" id="PF02604">
    <property type="entry name" value="PhdYeFM_antitox"/>
    <property type="match status" value="1"/>
</dbReference>
<dbReference type="InterPro" id="IPR051405">
    <property type="entry name" value="phD/YefM_antitoxin"/>
</dbReference>
<dbReference type="AlphaFoldDB" id="A0A0S4XRM3"/>
<proteinExistence type="inferred from homology"/>
<protein>
    <recommendedName>
        <fullName evidence="2">Antitoxin</fullName>
    </recommendedName>
</protein>
<dbReference type="NCBIfam" id="TIGR01552">
    <property type="entry name" value="phd_fam"/>
    <property type="match status" value="1"/>
</dbReference>
<dbReference type="EMBL" id="FAXN01000091">
    <property type="protein sequence ID" value="CUV66481.1"/>
    <property type="molecule type" value="Genomic_DNA"/>
</dbReference>
<accession>A0A0S4XRM3</accession>
<comment type="similarity">
    <text evidence="1 2">Belongs to the phD/YefM antitoxin family.</text>
</comment>
<evidence type="ECO:0000313" key="3">
    <source>
        <dbReference type="EMBL" id="CUV66481.1"/>
    </source>
</evidence>
<dbReference type="PANTHER" id="PTHR33713:SF10">
    <property type="entry name" value="ANTITOXIN YAFN"/>
    <property type="match status" value="1"/>
</dbReference>
<dbReference type="PANTHER" id="PTHR33713">
    <property type="entry name" value="ANTITOXIN YAFN-RELATED"/>
    <property type="match status" value="1"/>
</dbReference>
<dbReference type="SUPFAM" id="SSF143120">
    <property type="entry name" value="YefM-like"/>
    <property type="match status" value="1"/>
</dbReference>
<reference evidence="3" key="1">
    <citation type="submission" date="2015-11" db="EMBL/GenBank/DDBJ databases">
        <authorList>
            <person name="Zhang Y."/>
            <person name="Guo Z."/>
        </authorList>
    </citation>
    <scope>NUCLEOTIDE SEQUENCE</scope>
    <source>
        <strain evidence="3">BN30871</strain>
    </source>
</reference>
<gene>
    <name evidence="3" type="ORF">BN3087_860005</name>
</gene>
<evidence type="ECO:0000256" key="2">
    <source>
        <dbReference type="RuleBase" id="RU362080"/>
    </source>
</evidence>
<sequence length="69" mass="7807">MRTIYAEQTVSISELKKSPSSVIKKAGKEATAILNHNAPIAYLVPSETYEKLMRLLDDYLVAKKLEKRI</sequence>
<comment type="function">
    <text evidence="2">Antitoxin component of a type II toxin-antitoxin (TA) system.</text>
</comment>